<gene>
    <name evidence="3" type="ORF">ACFQ5N_10295</name>
</gene>
<dbReference type="EMBL" id="JBHTMV010000004">
    <property type="protein sequence ID" value="MFD1294225.1"/>
    <property type="molecule type" value="Genomic_DNA"/>
</dbReference>
<feature type="domain" description="Glycosyltransferase subfamily 4-like N-terminal" evidence="2">
    <location>
        <begin position="15"/>
        <end position="180"/>
    </location>
</feature>
<keyword evidence="3" id="KW-0808">Transferase</keyword>
<evidence type="ECO:0000259" key="2">
    <source>
        <dbReference type="Pfam" id="PF13439"/>
    </source>
</evidence>
<dbReference type="Pfam" id="PF00534">
    <property type="entry name" value="Glycos_transf_1"/>
    <property type="match status" value="1"/>
</dbReference>
<name>A0ABW3WQ93_9FLAO</name>
<comment type="caution">
    <text evidence="3">The sequence shown here is derived from an EMBL/GenBank/DDBJ whole genome shotgun (WGS) entry which is preliminary data.</text>
</comment>
<feature type="domain" description="Glycosyl transferase family 1" evidence="1">
    <location>
        <begin position="183"/>
        <end position="349"/>
    </location>
</feature>
<dbReference type="Proteomes" id="UP001597241">
    <property type="component" value="Unassembled WGS sequence"/>
</dbReference>
<evidence type="ECO:0000313" key="4">
    <source>
        <dbReference type="Proteomes" id="UP001597241"/>
    </source>
</evidence>
<protein>
    <submittedName>
        <fullName evidence="3">Glycosyltransferase</fullName>
        <ecNumber evidence="3">2.4.-.-</ecNumber>
    </submittedName>
</protein>
<dbReference type="Gene3D" id="3.40.50.2000">
    <property type="entry name" value="Glycogen Phosphorylase B"/>
    <property type="match status" value="2"/>
</dbReference>
<organism evidence="3 4">
    <name type="scientific">Lutibacter holmesii</name>
    <dbReference type="NCBI Taxonomy" id="1137985"/>
    <lineage>
        <taxon>Bacteria</taxon>
        <taxon>Pseudomonadati</taxon>
        <taxon>Bacteroidota</taxon>
        <taxon>Flavobacteriia</taxon>
        <taxon>Flavobacteriales</taxon>
        <taxon>Flavobacteriaceae</taxon>
        <taxon>Lutibacter</taxon>
    </lineage>
</organism>
<evidence type="ECO:0000259" key="1">
    <source>
        <dbReference type="Pfam" id="PF00534"/>
    </source>
</evidence>
<evidence type="ECO:0000313" key="3">
    <source>
        <dbReference type="EMBL" id="MFD1294225.1"/>
    </source>
</evidence>
<proteinExistence type="predicted"/>
<dbReference type="SUPFAM" id="SSF53756">
    <property type="entry name" value="UDP-Glycosyltransferase/glycogen phosphorylase"/>
    <property type="match status" value="1"/>
</dbReference>
<dbReference type="GO" id="GO:0016757">
    <property type="term" value="F:glycosyltransferase activity"/>
    <property type="evidence" value="ECO:0007669"/>
    <property type="project" value="UniProtKB-KW"/>
</dbReference>
<dbReference type="PANTHER" id="PTHR45947:SF3">
    <property type="entry name" value="SULFOQUINOVOSYL TRANSFERASE SQD2"/>
    <property type="match status" value="1"/>
</dbReference>
<dbReference type="InterPro" id="IPR001296">
    <property type="entry name" value="Glyco_trans_1"/>
</dbReference>
<sequence length="374" mass="42173">MKVIHFIASIDKTGGGTTAYMKIVAEGLAKFNINQIIISGRSDNPVEIHGVKLKLFESLGLTPFHRVRVKGLLKSYISILKLEKPDIIHINGLWNYENSLFQKAAKSLNIKVILSPHGMLEPYILNRNSLKKKIALFLYQKQSLQKVDAIHATALSELEQIQSLGYHNPSIVIPNGIDTNVIPQKKWKINKEGKIKNLLFLSRVHPKKGIDLLIKAVSKLDNKYLRITIAGNGEEGYINELKKLTKDLSLTDQFNFVGPLYGNKKWELYGKSDVFILPSYSENFGIVIAEALHIGLPVITTTGTPWKELQTHHCGWWVDLSVSNLVSTLEEVIELDNELLQEMGENGKELIKMKYTVESVTKAMFSFYNSCISK</sequence>
<dbReference type="InterPro" id="IPR050194">
    <property type="entry name" value="Glycosyltransferase_grp1"/>
</dbReference>
<dbReference type="PANTHER" id="PTHR45947">
    <property type="entry name" value="SULFOQUINOVOSYL TRANSFERASE SQD2"/>
    <property type="match status" value="1"/>
</dbReference>
<keyword evidence="3" id="KW-0328">Glycosyltransferase</keyword>
<dbReference type="Pfam" id="PF13439">
    <property type="entry name" value="Glyco_transf_4"/>
    <property type="match status" value="1"/>
</dbReference>
<dbReference type="EC" id="2.4.-.-" evidence="3"/>
<keyword evidence="4" id="KW-1185">Reference proteome</keyword>
<dbReference type="InterPro" id="IPR028098">
    <property type="entry name" value="Glyco_trans_4-like_N"/>
</dbReference>
<reference evidence="4" key="1">
    <citation type="journal article" date="2019" name="Int. J. Syst. Evol. Microbiol.">
        <title>The Global Catalogue of Microorganisms (GCM) 10K type strain sequencing project: providing services to taxonomists for standard genome sequencing and annotation.</title>
        <authorList>
            <consortium name="The Broad Institute Genomics Platform"/>
            <consortium name="The Broad Institute Genome Sequencing Center for Infectious Disease"/>
            <person name="Wu L."/>
            <person name="Ma J."/>
        </authorList>
    </citation>
    <scope>NUCLEOTIDE SEQUENCE [LARGE SCALE GENOMIC DNA]</scope>
    <source>
        <strain evidence="4">CCUG 62221</strain>
    </source>
</reference>
<dbReference type="RefSeq" id="WP_386809416.1">
    <property type="nucleotide sequence ID" value="NZ_JBHTMV010000004.1"/>
</dbReference>
<accession>A0ABW3WQ93</accession>